<evidence type="ECO:0000313" key="3">
    <source>
        <dbReference type="Proteomes" id="UP000428325"/>
    </source>
</evidence>
<evidence type="ECO:0000256" key="1">
    <source>
        <dbReference type="SAM" id="Phobius"/>
    </source>
</evidence>
<organism evidence="2 3">
    <name type="scientific">Haloplanus rallus</name>
    <dbReference type="NCBI Taxonomy" id="1816183"/>
    <lineage>
        <taxon>Archaea</taxon>
        <taxon>Methanobacteriati</taxon>
        <taxon>Methanobacteriota</taxon>
        <taxon>Stenosarchaea group</taxon>
        <taxon>Halobacteria</taxon>
        <taxon>Halobacteriales</taxon>
        <taxon>Haloferacaceae</taxon>
        <taxon>Haloplanus</taxon>
    </lineage>
</organism>
<dbReference type="Proteomes" id="UP000428325">
    <property type="component" value="Chromosome"/>
</dbReference>
<dbReference type="EMBL" id="CP034345">
    <property type="protein sequence ID" value="QGX95930.1"/>
    <property type="molecule type" value="Genomic_DNA"/>
</dbReference>
<keyword evidence="1" id="KW-1133">Transmembrane helix</keyword>
<accession>A0A6B9FFH0</accession>
<reference evidence="2 3" key="1">
    <citation type="submission" date="2018-12" db="EMBL/GenBank/DDBJ databases">
        <title>Complete genome sequence of Haloplanus rallus MBLA0036.</title>
        <authorList>
            <person name="Nam Y.-d."/>
            <person name="Kang J."/>
            <person name="Chung W.-H."/>
            <person name="Park Y.S."/>
        </authorList>
    </citation>
    <scope>NUCLEOTIDE SEQUENCE [LARGE SCALE GENOMIC DNA]</scope>
    <source>
        <strain evidence="2 3">MBLA0036</strain>
    </source>
</reference>
<sequence length="65" mass="7115">MKVLRFWFGVFALLGIVVVAPAWMYWSGAGLDSSLPTHVEWLVATVMPFTIMLTIASWLSPGGTS</sequence>
<keyword evidence="1" id="KW-0812">Transmembrane</keyword>
<keyword evidence="3" id="KW-1185">Reference proteome</keyword>
<dbReference type="RefSeq" id="WP_157690390.1">
    <property type="nucleotide sequence ID" value="NZ_CP034345.1"/>
</dbReference>
<dbReference type="KEGG" id="hra:EI982_14625"/>
<proteinExistence type="predicted"/>
<feature type="transmembrane region" description="Helical" evidence="1">
    <location>
        <begin position="38"/>
        <end position="59"/>
    </location>
</feature>
<dbReference type="GeneID" id="43370804"/>
<evidence type="ECO:0000313" key="2">
    <source>
        <dbReference type="EMBL" id="QGX95930.1"/>
    </source>
</evidence>
<protein>
    <submittedName>
        <fullName evidence="2">Uncharacterized protein</fullName>
    </submittedName>
</protein>
<feature type="transmembrane region" description="Helical" evidence="1">
    <location>
        <begin position="6"/>
        <end position="26"/>
    </location>
</feature>
<dbReference type="OrthoDB" id="350879at2157"/>
<gene>
    <name evidence="2" type="ORF">EI982_14625</name>
</gene>
<name>A0A6B9FFH0_9EURY</name>
<dbReference type="AlphaFoldDB" id="A0A6B9FFH0"/>
<keyword evidence="1" id="KW-0472">Membrane</keyword>